<gene>
    <name evidence="2" type="ORF">MJG50_04285</name>
</gene>
<evidence type="ECO:0000313" key="3">
    <source>
        <dbReference type="Proteomes" id="UP001431131"/>
    </source>
</evidence>
<dbReference type="Proteomes" id="UP001431131">
    <property type="component" value="Unassembled WGS sequence"/>
</dbReference>
<keyword evidence="1" id="KW-0732">Signal</keyword>
<keyword evidence="3" id="KW-1185">Reference proteome</keyword>
<evidence type="ECO:0000313" key="2">
    <source>
        <dbReference type="EMBL" id="MCH1624536.1"/>
    </source>
</evidence>
<comment type="caution">
    <text evidence="2">The sequence shown here is derived from an EMBL/GenBank/DDBJ whole genome shotgun (WGS) entry which is preliminary data.</text>
</comment>
<name>A0AAW5E598_9BACI</name>
<sequence>MRILFILISIMLLTACDNQSLATVVDKYDVSKLSVDFGNNEAYEIGANSEGMPIFKDAKAALKQAKSDYVEGFKAVAEEFELEPISHDNFQEYKTYGWQITVMDKNIQQQGVDITKFLDIYENSFE</sequence>
<feature type="chain" id="PRO_5043397617" evidence="1">
    <location>
        <begin position="23"/>
        <end position="126"/>
    </location>
</feature>
<dbReference type="PROSITE" id="PS51257">
    <property type="entry name" value="PROKAR_LIPOPROTEIN"/>
    <property type="match status" value="1"/>
</dbReference>
<dbReference type="RefSeq" id="WP_240253018.1">
    <property type="nucleotide sequence ID" value="NZ_JAKTTI010000003.1"/>
</dbReference>
<protein>
    <submittedName>
        <fullName evidence="2">Uncharacterized protein</fullName>
    </submittedName>
</protein>
<reference evidence="2" key="1">
    <citation type="submission" date="2022-02" db="EMBL/GenBank/DDBJ databases">
        <title>Fredinandcohnia quinoae sp. nov. isolated from Chenopodium quinoa seeds.</title>
        <authorList>
            <person name="Saati-Santamaria Z."/>
            <person name="Flores-Felix J.D."/>
            <person name="Igual J.M."/>
            <person name="Velazquez E."/>
            <person name="Garcia-Fraile P."/>
            <person name="Martinez-Molina E."/>
        </authorList>
    </citation>
    <scope>NUCLEOTIDE SEQUENCE</scope>
    <source>
        <strain evidence="2">SECRCQ15</strain>
    </source>
</reference>
<dbReference type="AlphaFoldDB" id="A0AAW5E598"/>
<evidence type="ECO:0000256" key="1">
    <source>
        <dbReference type="SAM" id="SignalP"/>
    </source>
</evidence>
<feature type="signal peptide" evidence="1">
    <location>
        <begin position="1"/>
        <end position="22"/>
    </location>
</feature>
<dbReference type="EMBL" id="JAKTTI010000003">
    <property type="protein sequence ID" value="MCH1624536.1"/>
    <property type="molecule type" value="Genomic_DNA"/>
</dbReference>
<organism evidence="2 3">
    <name type="scientific">Fredinandcohnia quinoae</name>
    <dbReference type="NCBI Taxonomy" id="2918902"/>
    <lineage>
        <taxon>Bacteria</taxon>
        <taxon>Bacillati</taxon>
        <taxon>Bacillota</taxon>
        <taxon>Bacilli</taxon>
        <taxon>Bacillales</taxon>
        <taxon>Bacillaceae</taxon>
        <taxon>Fredinandcohnia</taxon>
    </lineage>
</organism>
<proteinExistence type="predicted"/>
<accession>A0AAW5E598</accession>